<dbReference type="InterPro" id="IPR006133">
    <property type="entry name" value="DNA-dir_DNA_pol_B_exonuc"/>
</dbReference>
<dbReference type="InterPro" id="IPR012337">
    <property type="entry name" value="RNaseH-like_sf"/>
</dbReference>
<dbReference type="PANTHER" id="PTHR45812">
    <property type="entry name" value="DNA POLYMERASE ZETA CATALYTIC SUBUNIT"/>
    <property type="match status" value="1"/>
</dbReference>
<dbReference type="SUPFAM" id="SSF53098">
    <property type="entry name" value="Ribonuclease H-like"/>
    <property type="match status" value="1"/>
</dbReference>
<evidence type="ECO:0000313" key="3">
    <source>
        <dbReference type="Proteomes" id="UP000440578"/>
    </source>
</evidence>
<dbReference type="AlphaFoldDB" id="A0A6A4V7X0"/>
<organism evidence="2 3">
    <name type="scientific">Amphibalanus amphitrite</name>
    <name type="common">Striped barnacle</name>
    <name type="synonym">Balanus amphitrite</name>
    <dbReference type="NCBI Taxonomy" id="1232801"/>
    <lineage>
        <taxon>Eukaryota</taxon>
        <taxon>Metazoa</taxon>
        <taxon>Ecdysozoa</taxon>
        <taxon>Arthropoda</taxon>
        <taxon>Crustacea</taxon>
        <taxon>Multicrustacea</taxon>
        <taxon>Cirripedia</taxon>
        <taxon>Thoracica</taxon>
        <taxon>Thoracicalcarea</taxon>
        <taxon>Balanomorpha</taxon>
        <taxon>Balanoidea</taxon>
        <taxon>Balanidae</taxon>
        <taxon>Amphibalaninae</taxon>
        <taxon>Amphibalanus</taxon>
    </lineage>
</organism>
<protein>
    <submittedName>
        <fullName evidence="2">DNA polymerase zeta catalytic subunit</fullName>
    </submittedName>
</protein>
<dbReference type="GO" id="GO:0000724">
    <property type="term" value="P:double-strand break repair via homologous recombination"/>
    <property type="evidence" value="ECO:0007669"/>
    <property type="project" value="TreeGrafter"/>
</dbReference>
<proteinExistence type="predicted"/>
<evidence type="ECO:0000259" key="1">
    <source>
        <dbReference type="Pfam" id="PF03104"/>
    </source>
</evidence>
<dbReference type="PANTHER" id="PTHR45812:SF1">
    <property type="entry name" value="DNA POLYMERASE ZETA CATALYTIC SUBUNIT"/>
    <property type="match status" value="1"/>
</dbReference>
<comment type="caution">
    <text evidence="2">The sequence shown here is derived from an EMBL/GenBank/DDBJ whole genome shotgun (WGS) entry which is preliminary data.</text>
</comment>
<dbReference type="GO" id="GO:0003887">
    <property type="term" value="F:DNA-directed DNA polymerase activity"/>
    <property type="evidence" value="ECO:0007669"/>
    <property type="project" value="TreeGrafter"/>
</dbReference>
<name>A0A6A4V7X0_AMPAM</name>
<dbReference type="InterPro" id="IPR036397">
    <property type="entry name" value="RNaseH_sf"/>
</dbReference>
<reference evidence="2 3" key="1">
    <citation type="submission" date="2019-07" db="EMBL/GenBank/DDBJ databases">
        <title>Draft genome assembly of a fouling barnacle, Amphibalanus amphitrite (Darwin, 1854): The first reference genome for Thecostraca.</title>
        <authorList>
            <person name="Kim W."/>
        </authorList>
    </citation>
    <scope>NUCLEOTIDE SEQUENCE [LARGE SCALE GENOMIC DNA]</scope>
    <source>
        <strain evidence="2">SNU_AA5</strain>
        <tissue evidence="2">Soma without cirri and trophi</tissue>
    </source>
</reference>
<dbReference type="GO" id="GO:0005634">
    <property type="term" value="C:nucleus"/>
    <property type="evidence" value="ECO:0007669"/>
    <property type="project" value="TreeGrafter"/>
</dbReference>
<dbReference type="InterPro" id="IPR030559">
    <property type="entry name" value="PolZ_Rev3"/>
</dbReference>
<dbReference type="GO" id="GO:0003676">
    <property type="term" value="F:nucleic acid binding"/>
    <property type="evidence" value="ECO:0007669"/>
    <property type="project" value="InterPro"/>
</dbReference>
<dbReference type="OrthoDB" id="2414538at2759"/>
<dbReference type="CDD" id="cd05778">
    <property type="entry name" value="DNA_polB_zeta_exo"/>
    <property type="match status" value="1"/>
</dbReference>
<feature type="domain" description="DNA-directed DNA polymerase family B exonuclease" evidence="1">
    <location>
        <begin position="16"/>
        <end position="203"/>
    </location>
</feature>
<dbReference type="Pfam" id="PF03104">
    <property type="entry name" value="DNA_pol_B_exo1"/>
    <property type="match status" value="1"/>
</dbReference>
<keyword evidence="3" id="KW-1185">Reference proteome</keyword>
<gene>
    <name evidence="2" type="primary">Rev3l_1</name>
    <name evidence="2" type="ORF">FJT64_009620</name>
</gene>
<dbReference type="GO" id="GO:0042276">
    <property type="term" value="P:error-prone translesion synthesis"/>
    <property type="evidence" value="ECO:0007669"/>
    <property type="project" value="TreeGrafter"/>
</dbReference>
<accession>A0A6A4V7X0</accession>
<evidence type="ECO:0000313" key="2">
    <source>
        <dbReference type="EMBL" id="KAF0292367.1"/>
    </source>
</evidence>
<dbReference type="Gene3D" id="3.30.420.10">
    <property type="entry name" value="Ribonuclease H-like superfamily/Ribonuclease H"/>
    <property type="match status" value="1"/>
</dbReference>
<dbReference type="GO" id="GO:0016035">
    <property type="term" value="C:zeta DNA polymerase complex"/>
    <property type="evidence" value="ECO:0007669"/>
    <property type="project" value="InterPro"/>
</dbReference>
<sequence length="236" mass="26628">MDSDNLQEALCSHEYQYLTCLSLEVHALTRADLRPDPEHDALVAVFYHITDDVPENWVRPRESTGCIVVDAASVVAESAGSRRHLFGSAGHPGVQVRYVADEHCLLDAVVELVATADPDILLGWEVQQLSWGYVLERAECLGRPLTAALSRLPLSERASRAAAESDLYGSEHTSEIHLAGRIVLNVWRLLRPEVALYSYTFENIAYHVLHQRVPEFSFRQLTEWWRHPSPVNSEVY</sequence>
<dbReference type="EMBL" id="VIIS01001816">
    <property type="protein sequence ID" value="KAF0292367.1"/>
    <property type="molecule type" value="Genomic_DNA"/>
</dbReference>
<dbReference type="Proteomes" id="UP000440578">
    <property type="component" value="Unassembled WGS sequence"/>
</dbReference>